<dbReference type="AlphaFoldDB" id="A0A1M5D3I3"/>
<dbReference type="InterPro" id="IPR036291">
    <property type="entry name" value="NAD(P)-bd_dom_sf"/>
</dbReference>
<comment type="pathway">
    <text evidence="1">Porphyrin-containing compound metabolism; siroheme biosynthesis; sirohydrochlorin from precorrin-2: step 1/1.</text>
</comment>
<comment type="catalytic activity">
    <reaction evidence="6">
        <text>precorrin-2 + NAD(+) = sirohydrochlorin + NADH + 2 H(+)</text>
        <dbReference type="Rhea" id="RHEA:15613"/>
        <dbReference type="ChEBI" id="CHEBI:15378"/>
        <dbReference type="ChEBI" id="CHEBI:57540"/>
        <dbReference type="ChEBI" id="CHEBI:57945"/>
        <dbReference type="ChEBI" id="CHEBI:58351"/>
        <dbReference type="ChEBI" id="CHEBI:58827"/>
        <dbReference type="EC" id="1.3.1.76"/>
    </reaction>
</comment>
<dbReference type="GO" id="GO:0004325">
    <property type="term" value="F:ferrochelatase activity"/>
    <property type="evidence" value="ECO:0007669"/>
    <property type="project" value="InterPro"/>
</dbReference>
<dbReference type="Pfam" id="PF13241">
    <property type="entry name" value="NAD_binding_7"/>
    <property type="match status" value="1"/>
</dbReference>
<keyword evidence="4" id="KW-0520">NAD</keyword>
<dbReference type="Proteomes" id="UP000184076">
    <property type="component" value="Unassembled WGS sequence"/>
</dbReference>
<dbReference type="GO" id="GO:0043115">
    <property type="term" value="F:precorrin-2 dehydrogenase activity"/>
    <property type="evidence" value="ECO:0007669"/>
    <property type="project" value="UniProtKB-EC"/>
</dbReference>
<evidence type="ECO:0000256" key="1">
    <source>
        <dbReference type="ARBA" id="ARBA00005010"/>
    </source>
</evidence>
<dbReference type="PANTHER" id="PTHR35330">
    <property type="entry name" value="SIROHEME BIOSYNTHESIS PROTEIN MET8"/>
    <property type="match status" value="1"/>
</dbReference>
<keyword evidence="3" id="KW-0560">Oxidoreductase</keyword>
<dbReference type="InterPro" id="IPR006367">
    <property type="entry name" value="Sirohaem_synthase_N"/>
</dbReference>
<evidence type="ECO:0000313" key="9">
    <source>
        <dbReference type="Proteomes" id="UP000184076"/>
    </source>
</evidence>
<dbReference type="InterPro" id="IPR028281">
    <property type="entry name" value="Sirohaem_synthase_central"/>
</dbReference>
<dbReference type="EMBL" id="FQVB01000022">
    <property type="protein sequence ID" value="SHF61440.1"/>
    <property type="molecule type" value="Genomic_DNA"/>
</dbReference>
<sequence length="238" mass="27077">MADPFLHEDFTTYCPLFLSLKDRRCLVIGGGTVAERKARRLLEHGACVEVVAQRLNAWWREQASRGKVHWIATGYEPHQLEGAALVFAATSDRALNRRVAEDARSRGVWCNMASDPRWGSCLVPASFRRGPLTVAVSTAGLSPAVARLVRERLEREFGPEWEVYLHFLGRLRRAVQARSADSERNQEWFRAVVQLPILEWIRQERFREIPVAVSRVGGGVLGEPEIEREWEAAWKASF</sequence>
<evidence type="ECO:0000256" key="2">
    <source>
        <dbReference type="ARBA" id="ARBA00012400"/>
    </source>
</evidence>
<dbReference type="SUPFAM" id="SSF75615">
    <property type="entry name" value="Siroheme synthase middle domains-like"/>
    <property type="match status" value="1"/>
</dbReference>
<dbReference type="Gene3D" id="1.10.8.610">
    <property type="entry name" value="SirC, precorrin-2 dehydrogenase, C-terminal helical domain-like"/>
    <property type="match status" value="1"/>
</dbReference>
<evidence type="ECO:0000256" key="4">
    <source>
        <dbReference type="ARBA" id="ARBA00023027"/>
    </source>
</evidence>
<dbReference type="UniPathway" id="UPA00262">
    <property type="reaction ID" value="UER00222"/>
</dbReference>
<dbReference type="InterPro" id="IPR028161">
    <property type="entry name" value="Met8-like"/>
</dbReference>
<gene>
    <name evidence="8" type="ORF">SAMN02745206_02335</name>
</gene>
<reference evidence="9" key="1">
    <citation type="submission" date="2016-11" db="EMBL/GenBank/DDBJ databases">
        <authorList>
            <person name="Varghese N."/>
            <person name="Submissions S."/>
        </authorList>
    </citation>
    <scope>NUCLEOTIDE SEQUENCE [LARGE SCALE GENOMIC DNA]</scope>
    <source>
        <strain evidence="9">DSM 9756</strain>
    </source>
</reference>
<accession>A0A1M5D3I3</accession>
<evidence type="ECO:0000256" key="5">
    <source>
        <dbReference type="ARBA" id="ARBA00023244"/>
    </source>
</evidence>
<evidence type="ECO:0000256" key="6">
    <source>
        <dbReference type="ARBA" id="ARBA00047561"/>
    </source>
</evidence>
<dbReference type="InterPro" id="IPR042518">
    <property type="entry name" value="SirC_C"/>
</dbReference>
<proteinExistence type="predicted"/>
<dbReference type="EC" id="1.3.1.76" evidence="2"/>
<dbReference type="NCBIfam" id="TIGR01470">
    <property type="entry name" value="cysG_Nterm"/>
    <property type="match status" value="1"/>
</dbReference>
<protein>
    <recommendedName>
        <fullName evidence="2">precorrin-2 dehydrogenase</fullName>
        <ecNumber evidence="2">1.3.1.76</ecNumber>
    </recommendedName>
</protein>
<keyword evidence="5" id="KW-0627">Porphyrin biosynthesis</keyword>
<name>A0A1M5D3I3_9BACT</name>
<dbReference type="GO" id="GO:0019354">
    <property type="term" value="P:siroheme biosynthetic process"/>
    <property type="evidence" value="ECO:0007669"/>
    <property type="project" value="UniProtKB-UniPathway"/>
</dbReference>
<dbReference type="Pfam" id="PF14824">
    <property type="entry name" value="Sirohm_synth_M"/>
    <property type="match status" value="1"/>
</dbReference>
<evidence type="ECO:0000256" key="3">
    <source>
        <dbReference type="ARBA" id="ARBA00023002"/>
    </source>
</evidence>
<evidence type="ECO:0000313" key="8">
    <source>
        <dbReference type="EMBL" id="SHF61440.1"/>
    </source>
</evidence>
<keyword evidence="9" id="KW-1185">Reference proteome</keyword>
<dbReference type="Gene3D" id="3.40.50.720">
    <property type="entry name" value="NAD(P)-binding Rossmann-like Domain"/>
    <property type="match status" value="1"/>
</dbReference>
<organism evidence="8 9">
    <name type="scientific">Desulfacinum infernum DSM 9756</name>
    <dbReference type="NCBI Taxonomy" id="1121391"/>
    <lineage>
        <taxon>Bacteria</taxon>
        <taxon>Pseudomonadati</taxon>
        <taxon>Thermodesulfobacteriota</taxon>
        <taxon>Syntrophobacteria</taxon>
        <taxon>Syntrophobacterales</taxon>
        <taxon>Syntrophobacteraceae</taxon>
        <taxon>Desulfacinum</taxon>
    </lineage>
</organism>
<feature type="domain" description="Siroheme synthase central" evidence="7">
    <location>
        <begin position="129"/>
        <end position="155"/>
    </location>
</feature>
<dbReference type="SUPFAM" id="SSF51735">
    <property type="entry name" value="NAD(P)-binding Rossmann-fold domains"/>
    <property type="match status" value="1"/>
</dbReference>
<dbReference type="STRING" id="1121391.SAMN02745206_02335"/>
<dbReference type="PANTHER" id="PTHR35330:SF1">
    <property type="entry name" value="SIROHEME BIOSYNTHESIS PROTEIN MET8"/>
    <property type="match status" value="1"/>
</dbReference>
<evidence type="ECO:0000259" key="7">
    <source>
        <dbReference type="Pfam" id="PF14824"/>
    </source>
</evidence>
<dbReference type="RefSeq" id="WP_073039663.1">
    <property type="nucleotide sequence ID" value="NZ_FQVB01000022.1"/>
</dbReference>